<dbReference type="AlphaFoldDB" id="A0AA39XTM3"/>
<keyword evidence="2" id="KW-1185">Reference proteome</keyword>
<evidence type="ECO:0000313" key="1">
    <source>
        <dbReference type="EMBL" id="KAK0639580.1"/>
    </source>
</evidence>
<sequence>MNRERFEELNVVSVWASIFPLGWAASSDLAKAVASFQEIERLFATEAPLPSETYRHRSTFRWGGARKRIAHAPIGKLGWVRGFVSCGRLLSSITAHNGSGNRAIPPWIAQNASVSSIRGLSFILLLSYMSEMGD</sequence>
<reference evidence="1" key="1">
    <citation type="submission" date="2023-06" db="EMBL/GenBank/DDBJ databases">
        <title>Genome-scale phylogeny and comparative genomics of the fungal order Sordariales.</title>
        <authorList>
            <consortium name="Lawrence Berkeley National Laboratory"/>
            <person name="Hensen N."/>
            <person name="Bonometti L."/>
            <person name="Westerberg I."/>
            <person name="Brannstrom I.O."/>
            <person name="Guillou S."/>
            <person name="Cros-Aarteil S."/>
            <person name="Calhoun S."/>
            <person name="Haridas S."/>
            <person name="Kuo A."/>
            <person name="Mondo S."/>
            <person name="Pangilinan J."/>
            <person name="Riley R."/>
            <person name="Labutti K."/>
            <person name="Andreopoulos B."/>
            <person name="Lipzen A."/>
            <person name="Chen C."/>
            <person name="Yanf M."/>
            <person name="Daum C."/>
            <person name="Ng V."/>
            <person name="Clum A."/>
            <person name="Steindorff A."/>
            <person name="Ohm R."/>
            <person name="Martin F."/>
            <person name="Silar P."/>
            <person name="Natvig D."/>
            <person name="Lalanne C."/>
            <person name="Gautier V."/>
            <person name="Ament-Velasquez S.L."/>
            <person name="Kruys A."/>
            <person name="Hutchinson M.I."/>
            <person name="Powell A.J."/>
            <person name="Barry K."/>
            <person name="Miller A.N."/>
            <person name="Grigoriev I.V."/>
            <person name="Debuchy R."/>
            <person name="Gladieux P."/>
            <person name="Thoren M.H."/>
            <person name="Johannesson H."/>
        </authorList>
    </citation>
    <scope>NUCLEOTIDE SEQUENCE</scope>
    <source>
        <strain evidence="1">SMH2532-1</strain>
    </source>
</reference>
<dbReference type="Proteomes" id="UP001174936">
    <property type="component" value="Unassembled WGS sequence"/>
</dbReference>
<proteinExistence type="predicted"/>
<organism evidence="1 2">
    <name type="scientific">Cercophora newfieldiana</name>
    <dbReference type="NCBI Taxonomy" id="92897"/>
    <lineage>
        <taxon>Eukaryota</taxon>
        <taxon>Fungi</taxon>
        <taxon>Dikarya</taxon>
        <taxon>Ascomycota</taxon>
        <taxon>Pezizomycotina</taxon>
        <taxon>Sordariomycetes</taxon>
        <taxon>Sordariomycetidae</taxon>
        <taxon>Sordariales</taxon>
        <taxon>Lasiosphaeriaceae</taxon>
        <taxon>Cercophora</taxon>
    </lineage>
</organism>
<accession>A0AA39XTM3</accession>
<name>A0AA39XTM3_9PEZI</name>
<protein>
    <submittedName>
        <fullName evidence="1">Uncharacterized protein</fullName>
    </submittedName>
</protein>
<dbReference type="EMBL" id="JAULSV010000007">
    <property type="protein sequence ID" value="KAK0639580.1"/>
    <property type="molecule type" value="Genomic_DNA"/>
</dbReference>
<gene>
    <name evidence="1" type="ORF">B0T16DRAFT_245994</name>
</gene>
<comment type="caution">
    <text evidence="1">The sequence shown here is derived from an EMBL/GenBank/DDBJ whole genome shotgun (WGS) entry which is preliminary data.</text>
</comment>
<evidence type="ECO:0000313" key="2">
    <source>
        <dbReference type="Proteomes" id="UP001174936"/>
    </source>
</evidence>